<dbReference type="Proteomes" id="UP000095149">
    <property type="component" value="Unassembled WGS sequence"/>
</dbReference>
<evidence type="ECO:0000256" key="1">
    <source>
        <dbReference type="SAM" id="MobiDB-lite"/>
    </source>
</evidence>
<feature type="compositionally biased region" description="Polar residues" evidence="1">
    <location>
        <begin position="81"/>
        <end position="90"/>
    </location>
</feature>
<comment type="caution">
    <text evidence="2">The sequence shown here is derived from an EMBL/GenBank/DDBJ whole genome shotgun (WGS) entry which is preliminary data.</text>
</comment>
<evidence type="ECO:0000313" key="3">
    <source>
        <dbReference type="Proteomes" id="UP000095149"/>
    </source>
</evidence>
<feature type="compositionally biased region" description="Basic residues" evidence="1">
    <location>
        <begin position="63"/>
        <end position="75"/>
    </location>
</feature>
<evidence type="ECO:0000313" key="2">
    <source>
        <dbReference type="EMBL" id="ODO06543.1"/>
    </source>
</evidence>
<proteinExistence type="predicted"/>
<gene>
    <name evidence="2" type="ORF">I350_03898</name>
</gene>
<dbReference type="EMBL" id="MEKH01000006">
    <property type="protein sequence ID" value="ODO06543.1"/>
    <property type="molecule type" value="Genomic_DNA"/>
</dbReference>
<accession>A0A1E3K0K1</accession>
<feature type="region of interest" description="Disordered" evidence="1">
    <location>
        <begin position="111"/>
        <end position="175"/>
    </location>
</feature>
<organism evidence="2 3">
    <name type="scientific">Cryptococcus amylolentus CBS 6273</name>
    <dbReference type="NCBI Taxonomy" id="1296118"/>
    <lineage>
        <taxon>Eukaryota</taxon>
        <taxon>Fungi</taxon>
        <taxon>Dikarya</taxon>
        <taxon>Basidiomycota</taxon>
        <taxon>Agaricomycotina</taxon>
        <taxon>Tremellomycetes</taxon>
        <taxon>Tremellales</taxon>
        <taxon>Cryptococcaceae</taxon>
        <taxon>Cryptococcus</taxon>
    </lineage>
</organism>
<feature type="region of interest" description="Disordered" evidence="1">
    <location>
        <begin position="1"/>
        <end position="90"/>
    </location>
</feature>
<dbReference type="AlphaFoldDB" id="A0A1E3K0K1"/>
<feature type="compositionally biased region" description="Basic and acidic residues" evidence="1">
    <location>
        <begin position="111"/>
        <end position="136"/>
    </location>
</feature>
<feature type="compositionally biased region" description="Acidic residues" evidence="1">
    <location>
        <begin position="143"/>
        <end position="156"/>
    </location>
</feature>
<reference evidence="2 3" key="1">
    <citation type="submission" date="2016-06" db="EMBL/GenBank/DDBJ databases">
        <title>Evolution of pathogenesis and genome organization in the Tremellales.</title>
        <authorList>
            <person name="Cuomo C."/>
            <person name="Litvintseva A."/>
            <person name="Heitman J."/>
            <person name="Chen Y."/>
            <person name="Sun S."/>
            <person name="Springer D."/>
            <person name="Dromer F."/>
            <person name="Young S."/>
            <person name="Zeng Q."/>
            <person name="Chapman S."/>
            <person name="Gujja S."/>
            <person name="Saif S."/>
            <person name="Birren B."/>
        </authorList>
    </citation>
    <scope>NUCLEOTIDE SEQUENCE [LARGE SCALE GENOMIC DNA]</scope>
    <source>
        <strain evidence="2 3">CBS 6273</strain>
    </source>
</reference>
<protein>
    <submittedName>
        <fullName evidence="2">Uncharacterized protein</fullName>
    </submittedName>
</protein>
<sequence length="175" mass="19586">MDSFSTDAKQEHDGLTSDSGAPPLTDDLDTHQPSLLTQEEEAAEEASRCIEPMPSDRSDVRKMYLKVRQRKHREKKRELQSKINGLTGQSQTHNFTKLRLISIADLQRELEDLQSHREQQDPGEGGSRDSTMEKIDAAGGEEGAGEEGEGEDEGDHDDVAGEYERTKSESRFEIV</sequence>
<feature type="compositionally biased region" description="Basic and acidic residues" evidence="1">
    <location>
        <begin position="157"/>
        <end position="175"/>
    </location>
</feature>
<name>A0A1E3K0K1_9TREE</name>